<dbReference type="AlphaFoldDB" id="A0AAD3CYV0"/>
<dbReference type="Proteomes" id="UP001054902">
    <property type="component" value="Unassembled WGS sequence"/>
</dbReference>
<dbReference type="InterPro" id="IPR008927">
    <property type="entry name" value="6-PGluconate_DH-like_C_sf"/>
</dbReference>
<dbReference type="HAMAP" id="MF_01925">
    <property type="entry name" value="P5C_reductase"/>
    <property type="match status" value="1"/>
</dbReference>
<dbReference type="InterPro" id="IPR036291">
    <property type="entry name" value="NAD(P)-bd_dom_sf"/>
</dbReference>
<feature type="binding site" evidence="11">
    <location>
        <begin position="71"/>
        <end position="74"/>
    </location>
    <ligand>
        <name>NADP(+)</name>
        <dbReference type="ChEBI" id="CHEBI:58349"/>
    </ligand>
</feature>
<evidence type="ECO:0000313" key="16">
    <source>
        <dbReference type="Proteomes" id="UP001054902"/>
    </source>
</evidence>
<evidence type="ECO:0000256" key="5">
    <source>
        <dbReference type="ARBA" id="ARBA00022605"/>
    </source>
</evidence>
<evidence type="ECO:0000256" key="8">
    <source>
        <dbReference type="ARBA" id="ARBA00023002"/>
    </source>
</evidence>
<feature type="domain" description="Pyrroline-5-carboxylate reductase dimerisation" evidence="14">
    <location>
        <begin position="163"/>
        <end position="266"/>
    </location>
</feature>
<sequence>MLDSVGFIGSGMMASALMDGLLAKKSLSSPASISCSDVWQPSLDRAAEKGYNAYPTNDKVCESAKTAIILAVKPNIIETVCKDIMAAKDENDAVIISIAAGVTLKTLEASLPGRRVIRVMPNTPCLVGEAAAGFALGSLATDADREIVKTIFGSVGLAVEVAEKLLDAVTGVSGSGPAYVFQFIEALSDGGVRAGLSRDVATKLAAQTVKGAAEMVLQTGKHPGLLKDGVTSPGGTTIAGVEALEQGGFRAATIAAVKAATKRSLQLGGVSSEDIEHKYNL</sequence>
<feature type="domain" description="Pyrroline-5-carboxylate reductase catalytic N-terminal" evidence="13">
    <location>
        <begin position="5"/>
        <end position="101"/>
    </location>
</feature>
<dbReference type="Pfam" id="PF14748">
    <property type="entry name" value="P5CR_dimer"/>
    <property type="match status" value="1"/>
</dbReference>
<evidence type="ECO:0000256" key="10">
    <source>
        <dbReference type="ARBA" id="ARBA00052690"/>
    </source>
</evidence>
<evidence type="ECO:0000256" key="1">
    <source>
        <dbReference type="ARBA" id="ARBA00004496"/>
    </source>
</evidence>
<name>A0AAD3CYV0_9STRA</name>
<accession>A0AAD3CYV0</accession>
<dbReference type="PANTHER" id="PTHR11645:SF0">
    <property type="entry name" value="PYRROLINE-5-CARBOXYLATE REDUCTASE 3"/>
    <property type="match status" value="1"/>
</dbReference>
<gene>
    <name evidence="15" type="ORF">CTEN210_11223</name>
</gene>
<evidence type="ECO:0000256" key="2">
    <source>
        <dbReference type="ARBA" id="ARBA00005525"/>
    </source>
</evidence>
<evidence type="ECO:0000259" key="14">
    <source>
        <dbReference type="Pfam" id="PF14748"/>
    </source>
</evidence>
<dbReference type="SUPFAM" id="SSF51735">
    <property type="entry name" value="NAD(P)-binding Rossmann-fold domains"/>
    <property type="match status" value="1"/>
</dbReference>
<dbReference type="Gene3D" id="1.10.3730.10">
    <property type="entry name" value="ProC C-terminal domain-like"/>
    <property type="match status" value="1"/>
</dbReference>
<dbReference type="EC" id="1.5.1.2" evidence="12"/>
<comment type="catalytic activity">
    <reaction evidence="10 12">
        <text>L-proline + NADP(+) = (S)-1-pyrroline-5-carboxylate + NADPH + 2 H(+)</text>
        <dbReference type="Rhea" id="RHEA:14109"/>
        <dbReference type="ChEBI" id="CHEBI:15378"/>
        <dbReference type="ChEBI" id="CHEBI:17388"/>
        <dbReference type="ChEBI" id="CHEBI:57783"/>
        <dbReference type="ChEBI" id="CHEBI:58349"/>
        <dbReference type="ChEBI" id="CHEBI:60039"/>
        <dbReference type="EC" id="1.5.1.2"/>
    </reaction>
</comment>
<dbReference type="EMBL" id="BLLK01000047">
    <property type="protein sequence ID" value="GFH54747.1"/>
    <property type="molecule type" value="Genomic_DNA"/>
</dbReference>
<keyword evidence="4" id="KW-0963">Cytoplasm</keyword>
<keyword evidence="5 12" id="KW-0028">Amino-acid biosynthesis</keyword>
<dbReference type="SUPFAM" id="SSF48179">
    <property type="entry name" value="6-phosphogluconate dehydrogenase C-terminal domain-like"/>
    <property type="match status" value="1"/>
</dbReference>
<dbReference type="GO" id="GO:0055129">
    <property type="term" value="P:L-proline biosynthetic process"/>
    <property type="evidence" value="ECO:0007669"/>
    <property type="project" value="TreeGrafter"/>
</dbReference>
<proteinExistence type="inferred from homology"/>
<organism evidence="15 16">
    <name type="scientific">Chaetoceros tenuissimus</name>
    <dbReference type="NCBI Taxonomy" id="426638"/>
    <lineage>
        <taxon>Eukaryota</taxon>
        <taxon>Sar</taxon>
        <taxon>Stramenopiles</taxon>
        <taxon>Ochrophyta</taxon>
        <taxon>Bacillariophyta</taxon>
        <taxon>Coscinodiscophyceae</taxon>
        <taxon>Chaetocerotophycidae</taxon>
        <taxon>Chaetocerotales</taxon>
        <taxon>Chaetocerotaceae</taxon>
        <taxon>Chaetoceros</taxon>
    </lineage>
</organism>
<keyword evidence="7 11" id="KW-0521">NADP</keyword>
<dbReference type="InterPro" id="IPR000304">
    <property type="entry name" value="Pyrroline-COOH_reductase"/>
</dbReference>
<comment type="catalytic activity">
    <reaction evidence="9">
        <text>L-proline + NAD(+) = (S)-1-pyrroline-5-carboxylate + NADH + 2 H(+)</text>
        <dbReference type="Rhea" id="RHEA:14105"/>
        <dbReference type="ChEBI" id="CHEBI:15378"/>
        <dbReference type="ChEBI" id="CHEBI:17388"/>
        <dbReference type="ChEBI" id="CHEBI:57540"/>
        <dbReference type="ChEBI" id="CHEBI:57945"/>
        <dbReference type="ChEBI" id="CHEBI:60039"/>
        <dbReference type="EC" id="1.5.1.2"/>
    </reaction>
</comment>
<dbReference type="FunFam" id="1.10.3730.10:FF:000001">
    <property type="entry name" value="Pyrroline-5-carboxylate reductase"/>
    <property type="match status" value="1"/>
</dbReference>
<comment type="similarity">
    <text evidence="2 12">Belongs to the pyrroline-5-carboxylate reductase family.</text>
</comment>
<keyword evidence="6 12" id="KW-0641">Proline biosynthesis</keyword>
<dbReference type="PROSITE" id="PS00521">
    <property type="entry name" value="P5CR"/>
    <property type="match status" value="1"/>
</dbReference>
<evidence type="ECO:0000313" key="15">
    <source>
        <dbReference type="EMBL" id="GFH54747.1"/>
    </source>
</evidence>
<evidence type="ECO:0000259" key="13">
    <source>
        <dbReference type="Pfam" id="PF03807"/>
    </source>
</evidence>
<dbReference type="InterPro" id="IPR053790">
    <property type="entry name" value="P5CR-like_CS"/>
</dbReference>
<dbReference type="Gene3D" id="3.40.50.720">
    <property type="entry name" value="NAD(P)-binding Rossmann-like Domain"/>
    <property type="match status" value="1"/>
</dbReference>
<evidence type="ECO:0000256" key="3">
    <source>
        <dbReference type="ARBA" id="ARBA00021413"/>
    </source>
</evidence>
<comment type="pathway">
    <text evidence="12">Amino-acid biosynthesis; L-proline biosynthesis; L-proline from L-glutamate 5-semialdehyde: step 1/1.</text>
</comment>
<dbReference type="InterPro" id="IPR028939">
    <property type="entry name" value="P5C_Rdtase_cat_N"/>
</dbReference>
<dbReference type="GO" id="GO:0004735">
    <property type="term" value="F:pyrroline-5-carboxylate reductase activity"/>
    <property type="evidence" value="ECO:0007669"/>
    <property type="project" value="UniProtKB-EC"/>
</dbReference>
<reference evidence="15 16" key="1">
    <citation type="journal article" date="2021" name="Sci. Rep.">
        <title>The genome of the diatom Chaetoceros tenuissimus carries an ancient integrated fragment of an extant virus.</title>
        <authorList>
            <person name="Hongo Y."/>
            <person name="Kimura K."/>
            <person name="Takaki Y."/>
            <person name="Yoshida Y."/>
            <person name="Baba S."/>
            <person name="Kobayashi G."/>
            <person name="Nagasaki K."/>
            <person name="Hano T."/>
            <person name="Tomaru Y."/>
        </authorList>
    </citation>
    <scope>NUCLEOTIDE SEQUENCE [LARGE SCALE GENOMIC DNA]</scope>
    <source>
        <strain evidence="15 16">NIES-3715</strain>
    </source>
</reference>
<dbReference type="FunFam" id="3.40.50.720:FF:000190">
    <property type="entry name" value="Pyrroline-5-carboxylate reductase"/>
    <property type="match status" value="1"/>
</dbReference>
<keyword evidence="8 12" id="KW-0560">Oxidoreductase</keyword>
<evidence type="ECO:0000256" key="7">
    <source>
        <dbReference type="ARBA" id="ARBA00022857"/>
    </source>
</evidence>
<dbReference type="GO" id="GO:0005737">
    <property type="term" value="C:cytoplasm"/>
    <property type="evidence" value="ECO:0007669"/>
    <property type="project" value="UniProtKB-SubCell"/>
</dbReference>
<protein>
    <recommendedName>
        <fullName evidence="3 12">Pyrroline-5-carboxylate reductase</fullName>
        <ecNumber evidence="12">1.5.1.2</ecNumber>
    </recommendedName>
</protein>
<dbReference type="Pfam" id="PF03807">
    <property type="entry name" value="F420_oxidored"/>
    <property type="match status" value="1"/>
</dbReference>
<dbReference type="InterPro" id="IPR029036">
    <property type="entry name" value="P5CR_dimer"/>
</dbReference>
<evidence type="ECO:0000256" key="11">
    <source>
        <dbReference type="PIRSR" id="PIRSR000193-1"/>
    </source>
</evidence>
<evidence type="ECO:0000256" key="9">
    <source>
        <dbReference type="ARBA" id="ARBA00050547"/>
    </source>
</evidence>
<feature type="binding site" evidence="11">
    <location>
        <begin position="8"/>
        <end position="13"/>
    </location>
    <ligand>
        <name>NADP(+)</name>
        <dbReference type="ChEBI" id="CHEBI:58349"/>
    </ligand>
</feature>
<feature type="binding site" evidence="11">
    <location>
        <position position="57"/>
    </location>
    <ligand>
        <name>NADPH</name>
        <dbReference type="ChEBI" id="CHEBI:57783"/>
    </ligand>
</feature>
<evidence type="ECO:0000256" key="6">
    <source>
        <dbReference type="ARBA" id="ARBA00022650"/>
    </source>
</evidence>
<dbReference type="NCBIfam" id="TIGR00112">
    <property type="entry name" value="proC"/>
    <property type="match status" value="1"/>
</dbReference>
<evidence type="ECO:0000256" key="4">
    <source>
        <dbReference type="ARBA" id="ARBA00022490"/>
    </source>
</evidence>
<comment type="subcellular location">
    <subcellularLocation>
        <location evidence="1">Cytoplasm</location>
    </subcellularLocation>
</comment>
<dbReference type="PIRSF" id="PIRSF000193">
    <property type="entry name" value="Pyrrol-5-carb_rd"/>
    <property type="match status" value="1"/>
</dbReference>
<keyword evidence="16" id="KW-1185">Reference proteome</keyword>
<dbReference type="PANTHER" id="PTHR11645">
    <property type="entry name" value="PYRROLINE-5-CARBOXYLATE REDUCTASE"/>
    <property type="match status" value="1"/>
</dbReference>
<evidence type="ECO:0000256" key="12">
    <source>
        <dbReference type="RuleBase" id="RU003903"/>
    </source>
</evidence>
<comment type="caution">
    <text evidence="15">The sequence shown here is derived from an EMBL/GenBank/DDBJ whole genome shotgun (WGS) entry which is preliminary data.</text>
</comment>